<protein>
    <submittedName>
        <fullName evidence="1">Uncharacterized protein</fullName>
    </submittedName>
</protein>
<keyword evidence="2" id="KW-1185">Reference proteome</keyword>
<dbReference type="AlphaFoldDB" id="A0AAN9NW34"/>
<dbReference type="EMBL" id="JAYMYR010000002">
    <property type="protein sequence ID" value="KAK7379660.1"/>
    <property type="molecule type" value="Genomic_DNA"/>
</dbReference>
<sequence>MSLYSYKLWPVDVRQFIQYDYKLWPVDDSFSGELCDDGISKQFLTRMNDSNITSRGEVIITIAKERNEKYLGFGVLEDYQEIDCNCSCRQKRREEKRKEK</sequence>
<organism evidence="1 2">
    <name type="scientific">Phaseolus coccineus</name>
    <name type="common">Scarlet runner bean</name>
    <name type="synonym">Phaseolus multiflorus</name>
    <dbReference type="NCBI Taxonomy" id="3886"/>
    <lineage>
        <taxon>Eukaryota</taxon>
        <taxon>Viridiplantae</taxon>
        <taxon>Streptophyta</taxon>
        <taxon>Embryophyta</taxon>
        <taxon>Tracheophyta</taxon>
        <taxon>Spermatophyta</taxon>
        <taxon>Magnoliopsida</taxon>
        <taxon>eudicotyledons</taxon>
        <taxon>Gunneridae</taxon>
        <taxon>Pentapetalae</taxon>
        <taxon>rosids</taxon>
        <taxon>fabids</taxon>
        <taxon>Fabales</taxon>
        <taxon>Fabaceae</taxon>
        <taxon>Papilionoideae</taxon>
        <taxon>50 kb inversion clade</taxon>
        <taxon>NPAAA clade</taxon>
        <taxon>indigoferoid/millettioid clade</taxon>
        <taxon>Phaseoleae</taxon>
        <taxon>Phaseolus</taxon>
    </lineage>
</organism>
<evidence type="ECO:0000313" key="2">
    <source>
        <dbReference type="Proteomes" id="UP001374584"/>
    </source>
</evidence>
<evidence type="ECO:0000313" key="1">
    <source>
        <dbReference type="EMBL" id="KAK7379660.1"/>
    </source>
</evidence>
<gene>
    <name evidence="1" type="ORF">VNO80_05124</name>
</gene>
<accession>A0AAN9NW34</accession>
<reference evidence="1 2" key="1">
    <citation type="submission" date="2024-01" db="EMBL/GenBank/DDBJ databases">
        <title>The genomes of 5 underutilized Papilionoideae crops provide insights into root nodulation and disease resistanc.</title>
        <authorList>
            <person name="Jiang F."/>
        </authorList>
    </citation>
    <scope>NUCLEOTIDE SEQUENCE [LARGE SCALE GENOMIC DNA]</scope>
    <source>
        <strain evidence="1">JINMINGXINNONG_FW02</strain>
        <tissue evidence="1">Leaves</tissue>
    </source>
</reference>
<name>A0AAN9NW34_PHACN</name>
<proteinExistence type="predicted"/>
<dbReference type="Proteomes" id="UP001374584">
    <property type="component" value="Unassembled WGS sequence"/>
</dbReference>
<comment type="caution">
    <text evidence="1">The sequence shown here is derived from an EMBL/GenBank/DDBJ whole genome shotgun (WGS) entry which is preliminary data.</text>
</comment>